<dbReference type="InterPro" id="IPR051742">
    <property type="entry name" value="Ribosome_Assembly_uL10"/>
</dbReference>
<keyword evidence="5" id="KW-0690">Ribosome biogenesis</keyword>
<evidence type="ECO:0000256" key="3">
    <source>
        <dbReference type="ARBA" id="ARBA00022490"/>
    </source>
</evidence>
<dbReference type="GO" id="GO:0005730">
    <property type="term" value="C:nucleolus"/>
    <property type="evidence" value="ECO:0007669"/>
    <property type="project" value="UniProtKB-SubCell"/>
</dbReference>
<evidence type="ECO:0000256" key="1">
    <source>
        <dbReference type="ARBA" id="ARBA00004046"/>
    </source>
</evidence>
<gene>
    <name evidence="8" type="ORF">OSB1V03_LOCUS17824</name>
</gene>
<dbReference type="AlphaFoldDB" id="A0A7R9LDA6"/>
<dbReference type="Gene3D" id="3.30.70.1730">
    <property type="match status" value="1"/>
</dbReference>
<evidence type="ECO:0000256" key="4">
    <source>
        <dbReference type="ARBA" id="ARBA00023242"/>
    </source>
</evidence>
<dbReference type="Pfam" id="PF00466">
    <property type="entry name" value="Ribosomal_L10"/>
    <property type="match status" value="1"/>
</dbReference>
<feature type="region of interest" description="Disordered" evidence="6">
    <location>
        <begin position="180"/>
        <end position="231"/>
    </location>
</feature>
<keyword evidence="3 5" id="KW-0963">Cytoplasm</keyword>
<evidence type="ECO:0000313" key="9">
    <source>
        <dbReference type="Proteomes" id="UP000759131"/>
    </source>
</evidence>
<dbReference type="InterPro" id="IPR001790">
    <property type="entry name" value="Ribosomal_uL10"/>
</dbReference>
<keyword evidence="4 5" id="KW-0539">Nucleus</keyword>
<comment type="similarity">
    <text evidence="2 5">Belongs to the universal ribosomal protein uL10 family.</text>
</comment>
<evidence type="ECO:0000256" key="5">
    <source>
        <dbReference type="RuleBase" id="RU364039"/>
    </source>
</evidence>
<dbReference type="GO" id="GO:0003723">
    <property type="term" value="F:RNA binding"/>
    <property type="evidence" value="ECO:0007669"/>
    <property type="project" value="TreeGrafter"/>
</dbReference>
<organism evidence="8">
    <name type="scientific">Medioppia subpectinata</name>
    <dbReference type="NCBI Taxonomy" id="1979941"/>
    <lineage>
        <taxon>Eukaryota</taxon>
        <taxon>Metazoa</taxon>
        <taxon>Ecdysozoa</taxon>
        <taxon>Arthropoda</taxon>
        <taxon>Chelicerata</taxon>
        <taxon>Arachnida</taxon>
        <taxon>Acari</taxon>
        <taxon>Acariformes</taxon>
        <taxon>Sarcoptiformes</taxon>
        <taxon>Oribatida</taxon>
        <taxon>Brachypylina</taxon>
        <taxon>Oppioidea</taxon>
        <taxon>Oppiidae</taxon>
        <taxon>Medioppia</taxon>
    </lineage>
</organism>
<feature type="compositionally biased region" description="Acidic residues" evidence="6">
    <location>
        <begin position="208"/>
        <end position="231"/>
    </location>
</feature>
<dbReference type="GO" id="GO:0000956">
    <property type="term" value="P:nuclear-transcribed mRNA catabolic process"/>
    <property type="evidence" value="ECO:0007669"/>
    <property type="project" value="TreeGrafter"/>
</dbReference>
<feature type="domain" description="Large ribosomal subunit protein uL10-like insertion" evidence="7">
    <location>
        <begin position="80"/>
        <end position="149"/>
    </location>
</feature>
<dbReference type="OrthoDB" id="10262308at2759"/>
<dbReference type="FunFam" id="3.90.105.20:FF:000002">
    <property type="entry name" value="Ribosome assembly factor mrt4"/>
    <property type="match status" value="1"/>
</dbReference>
<dbReference type="GO" id="GO:0005737">
    <property type="term" value="C:cytoplasm"/>
    <property type="evidence" value="ECO:0007669"/>
    <property type="project" value="UniProtKB-SubCell"/>
</dbReference>
<dbReference type="PANTHER" id="PTHR45841:SF1">
    <property type="entry name" value="MRNA TURNOVER PROTEIN 4 HOMOLOG"/>
    <property type="match status" value="1"/>
</dbReference>
<dbReference type="GO" id="GO:0030687">
    <property type="term" value="C:preribosome, large subunit precursor"/>
    <property type="evidence" value="ECO:0007669"/>
    <property type="project" value="TreeGrafter"/>
</dbReference>
<reference evidence="8" key="1">
    <citation type="submission" date="2020-11" db="EMBL/GenBank/DDBJ databases">
        <authorList>
            <person name="Tran Van P."/>
        </authorList>
    </citation>
    <scope>NUCLEOTIDE SEQUENCE</scope>
</reference>
<evidence type="ECO:0000256" key="6">
    <source>
        <dbReference type="SAM" id="MobiDB-lite"/>
    </source>
</evidence>
<dbReference type="InterPro" id="IPR033867">
    <property type="entry name" value="Mrt4"/>
</dbReference>
<dbReference type="InterPro" id="IPR040637">
    <property type="entry name" value="Ribosomal_uL10-like_insert"/>
</dbReference>
<keyword evidence="9" id="KW-1185">Reference proteome</keyword>
<feature type="compositionally biased region" description="Basic residues" evidence="6">
    <location>
        <begin position="189"/>
        <end position="200"/>
    </location>
</feature>
<dbReference type="CDD" id="cd05796">
    <property type="entry name" value="Ribosomal_P0_like"/>
    <property type="match status" value="1"/>
</dbReference>
<dbReference type="Gene3D" id="3.90.105.20">
    <property type="match status" value="1"/>
</dbReference>
<dbReference type="FunFam" id="3.30.70.1730:FF:000005">
    <property type="entry name" value="Ribosome assembly factor mrt4"/>
    <property type="match status" value="1"/>
</dbReference>
<dbReference type="PANTHER" id="PTHR45841">
    <property type="entry name" value="MRNA TURNOVER PROTEIN 4 MRTO4"/>
    <property type="match status" value="1"/>
</dbReference>
<dbReference type="GO" id="GO:0006364">
    <property type="term" value="P:rRNA processing"/>
    <property type="evidence" value="ECO:0007669"/>
    <property type="project" value="TreeGrafter"/>
</dbReference>
<evidence type="ECO:0000313" key="8">
    <source>
        <dbReference type="EMBL" id="CAD7639499.1"/>
    </source>
</evidence>
<dbReference type="Proteomes" id="UP000759131">
    <property type="component" value="Unassembled WGS sequence"/>
</dbReference>
<dbReference type="EMBL" id="OC876729">
    <property type="protein sequence ID" value="CAD7639499.1"/>
    <property type="molecule type" value="Genomic_DNA"/>
</dbReference>
<comment type="subcellular location">
    <subcellularLocation>
        <location evidence="5">Cytoplasm</location>
    </subcellularLocation>
    <subcellularLocation>
        <location evidence="5">Nucleus</location>
        <location evidence="5">Nucleolus</location>
    </subcellularLocation>
</comment>
<dbReference type="GO" id="GO:0000027">
    <property type="term" value="P:ribosomal large subunit assembly"/>
    <property type="evidence" value="ECO:0007669"/>
    <property type="project" value="InterPro"/>
</dbReference>
<dbReference type="SUPFAM" id="SSF160369">
    <property type="entry name" value="Ribosomal protein L10-like"/>
    <property type="match status" value="1"/>
</dbReference>
<comment type="function">
    <text evidence="1 5">Component of the ribosome assembly machinery. Nuclear paralog of the ribosomal protein P0, it binds pre-60S subunits at an early stage of assembly in the nucleolus, and is replaced by P0 in cytoplasmic pre-60S subunits and mature 80S ribosomes.</text>
</comment>
<comment type="subunit">
    <text evidence="5">Associates with the pre-60S ribosomal particle.</text>
</comment>
<protein>
    <recommendedName>
        <fullName evidence="5">Ribosome assembly factor mrt4</fullName>
    </recommendedName>
</protein>
<feature type="non-terminal residue" evidence="8">
    <location>
        <position position="1"/>
    </location>
</feature>
<dbReference type="InterPro" id="IPR043141">
    <property type="entry name" value="Ribosomal_uL10-like_sf"/>
</dbReference>
<evidence type="ECO:0000256" key="2">
    <source>
        <dbReference type="ARBA" id="ARBA00008889"/>
    </source>
</evidence>
<dbReference type="EMBL" id="CAJPIZ010022154">
    <property type="protein sequence ID" value="CAG2117871.1"/>
    <property type="molecule type" value="Genomic_DNA"/>
</dbReference>
<sequence>QNMRNSKLKDVRNQWKDSRFFFGKNKVMTIGLGKTKETEYKDNLHKLSNRLYGQCGLLFTNKSRKEVVKWFDRYVEIDYARSGTVATETVVLDAGPLPDFPHSMEPHLRQLGMPSSLQKGVVTLLRDYEVCKEGVALTSEQARLLKLLGNQMSEFKITLDAVWESDGYFEEYVPFVRPEVSEKTDDSVKRRKSKRSKNKKSKEVVETKEEEEMSEDNDDEEAEQMTDDDDD</sequence>
<name>A0A7R9LDA6_9ACAR</name>
<dbReference type="Pfam" id="PF17777">
    <property type="entry name" value="RL10P_insert"/>
    <property type="match status" value="1"/>
</dbReference>
<proteinExistence type="inferred from homology"/>
<accession>A0A7R9LDA6</accession>
<evidence type="ECO:0000259" key="7">
    <source>
        <dbReference type="Pfam" id="PF17777"/>
    </source>
</evidence>
<dbReference type="InterPro" id="IPR043164">
    <property type="entry name" value="Ribosomal_uL10-like_insert_sf"/>
</dbReference>